<name>M7W8Q8_ENTHI</name>
<dbReference type="EMBL" id="KB638006">
    <property type="protein sequence ID" value="EMS14180.1"/>
    <property type="molecule type" value="Genomic_DNA"/>
</dbReference>
<sequence>MSLRPFVTIYDGITGEAEKTPVRLPAVFLAPIRGDV</sequence>
<dbReference type="AlphaFoldDB" id="M7W8Q8"/>
<accession>M7W8Q8</accession>
<feature type="non-terminal residue" evidence="1">
    <location>
        <position position="36"/>
    </location>
</feature>
<keyword evidence="1" id="KW-0689">Ribosomal protein</keyword>
<evidence type="ECO:0000313" key="1">
    <source>
        <dbReference type="EMBL" id="EMS14180.1"/>
    </source>
</evidence>
<dbReference type="Proteomes" id="UP000030780">
    <property type="component" value="Unassembled WGS sequence"/>
</dbReference>
<dbReference type="VEuPathDB" id="AmoebaDB:KM1_295720"/>
<evidence type="ECO:0000313" key="2">
    <source>
        <dbReference type="Proteomes" id="UP000030780"/>
    </source>
</evidence>
<gene>
    <name evidence="1" type="ORF">KM1_295720</name>
</gene>
<dbReference type="OrthoDB" id="10259785at2759"/>
<keyword evidence="1" id="KW-0687">Ribonucleoprotein</keyword>
<protein>
    <submittedName>
        <fullName evidence="1">60S ribosomal protein L4, putative</fullName>
    </submittedName>
</protein>
<proteinExistence type="predicted"/>
<dbReference type="GO" id="GO:0005840">
    <property type="term" value="C:ribosome"/>
    <property type="evidence" value="ECO:0007669"/>
    <property type="project" value="UniProtKB-KW"/>
</dbReference>
<organism evidence="1 2">
    <name type="scientific">Entamoeba histolytica HM-3:IMSS</name>
    <dbReference type="NCBI Taxonomy" id="885315"/>
    <lineage>
        <taxon>Eukaryota</taxon>
        <taxon>Amoebozoa</taxon>
        <taxon>Evosea</taxon>
        <taxon>Archamoebae</taxon>
        <taxon>Mastigamoebida</taxon>
        <taxon>Entamoebidae</taxon>
        <taxon>Entamoeba</taxon>
    </lineage>
</organism>
<reference evidence="1 2" key="1">
    <citation type="submission" date="2013-01" db="EMBL/GenBank/DDBJ databases">
        <authorList>
            <person name="Inman J."/>
            <person name="Zafar N."/>
            <person name="Lorenzi H."/>
            <person name="Caler E."/>
        </authorList>
    </citation>
    <scope>NUCLEOTIDE SEQUENCE [LARGE SCALE GENOMIC DNA]</scope>
    <source>
        <strain evidence="1 2">HM-3:IMSS</strain>
    </source>
</reference>